<evidence type="ECO:0000256" key="1">
    <source>
        <dbReference type="ARBA" id="ARBA00004651"/>
    </source>
</evidence>
<dbReference type="PANTHER" id="PTHR30213">
    <property type="entry name" value="INNER MEMBRANE PROTEIN YHJD"/>
    <property type="match status" value="1"/>
</dbReference>
<feature type="transmembrane region" description="Helical" evidence="6">
    <location>
        <begin position="180"/>
        <end position="204"/>
    </location>
</feature>
<evidence type="ECO:0000313" key="7">
    <source>
        <dbReference type="EMBL" id="KIC59611.1"/>
    </source>
</evidence>
<proteinExistence type="predicted"/>
<dbReference type="InterPro" id="IPR017039">
    <property type="entry name" value="Virul_fac_BrkB"/>
</dbReference>
<dbReference type="EMBL" id="JWSZ01000002">
    <property type="protein sequence ID" value="KIC59611.1"/>
    <property type="molecule type" value="Genomic_DNA"/>
</dbReference>
<reference evidence="7 8" key="1">
    <citation type="submission" date="2014-12" db="EMBL/GenBank/DDBJ databases">
        <title>Genome sequencing of Microbacterium hominis TPW29.</title>
        <authorList>
            <person name="Tan P.W."/>
            <person name="Chan K.-G."/>
        </authorList>
    </citation>
    <scope>NUCLEOTIDE SEQUENCE [LARGE SCALE GENOMIC DNA]</scope>
    <source>
        <strain evidence="7 8">TPW29</strain>
    </source>
</reference>
<name>A0A0B4CYX4_9MICO</name>
<evidence type="ECO:0000256" key="2">
    <source>
        <dbReference type="ARBA" id="ARBA00022475"/>
    </source>
</evidence>
<dbReference type="RefSeq" id="WP_039412779.1">
    <property type="nucleotide sequence ID" value="NZ_JWSZ01000002.1"/>
</dbReference>
<keyword evidence="3 6" id="KW-0812">Transmembrane</keyword>
<keyword evidence="5 6" id="KW-0472">Membrane</keyword>
<evidence type="ECO:0000256" key="6">
    <source>
        <dbReference type="SAM" id="Phobius"/>
    </source>
</evidence>
<keyword evidence="2" id="KW-1003">Cell membrane</keyword>
<dbReference type="AlphaFoldDB" id="A0A0B4CYX4"/>
<evidence type="ECO:0000256" key="3">
    <source>
        <dbReference type="ARBA" id="ARBA00022692"/>
    </source>
</evidence>
<dbReference type="PANTHER" id="PTHR30213:SF1">
    <property type="entry name" value="INNER MEMBRANE PROTEIN YHJD"/>
    <property type="match status" value="1"/>
</dbReference>
<evidence type="ECO:0000256" key="4">
    <source>
        <dbReference type="ARBA" id="ARBA00022989"/>
    </source>
</evidence>
<feature type="transmembrane region" description="Helical" evidence="6">
    <location>
        <begin position="224"/>
        <end position="244"/>
    </location>
</feature>
<keyword evidence="4 6" id="KW-1133">Transmembrane helix</keyword>
<dbReference type="Pfam" id="PF03631">
    <property type="entry name" value="Virul_fac_BrkB"/>
    <property type="match status" value="1"/>
</dbReference>
<gene>
    <name evidence="7" type="ORF">RM52_02960</name>
</gene>
<evidence type="ECO:0000313" key="8">
    <source>
        <dbReference type="Proteomes" id="UP000031202"/>
    </source>
</evidence>
<comment type="subcellular location">
    <subcellularLocation>
        <location evidence="1">Cell membrane</location>
        <topology evidence="1">Multi-pass membrane protein</topology>
    </subcellularLocation>
</comment>
<evidence type="ECO:0000256" key="5">
    <source>
        <dbReference type="ARBA" id="ARBA00023136"/>
    </source>
</evidence>
<accession>A0A0B4CYX4</accession>
<dbReference type="GO" id="GO:0005886">
    <property type="term" value="C:plasma membrane"/>
    <property type="evidence" value="ECO:0007669"/>
    <property type="project" value="UniProtKB-SubCell"/>
</dbReference>
<organism evidence="7 8">
    <name type="scientific">Microbacterium hominis</name>
    <dbReference type="NCBI Taxonomy" id="162426"/>
    <lineage>
        <taxon>Bacteria</taxon>
        <taxon>Bacillati</taxon>
        <taxon>Actinomycetota</taxon>
        <taxon>Actinomycetes</taxon>
        <taxon>Micrococcales</taxon>
        <taxon>Microbacteriaceae</taxon>
        <taxon>Microbacterium</taxon>
    </lineage>
</organism>
<sequence>MTDSSERADAAWRARWEQSPLRERLDEPIERATEITRKTLGWFPIRVWRHFLRANGFLLAAAISYQSLFAIFAVIYFGFAIVGIWLGGSAQAIAGLIHILNLYIPGLIGREDGQGLVSEADVAQIAQESASVLAVTGAVAFIAALWTAIGFVTFTRRAVRDIFGLPFDTRSYVLLKARDFFAAALFGLALVIGAILASVAAGAIELLFQLFPWPGYSNWVWVTGRIASGAVAFAINTAAIGALIRFLTGTSLRWRLILPGAALGGAAMVVLQYGAGILLSYSPSNPLLATFSVFVGFLLWFRLVGIVILVAASWVALTAQDADVPIEQLSADEQRRREHAALLIAARVRVRDAHLARAEAPWWRRWHETRELRRAEDDLARVEADAPPPPRGLLG</sequence>
<feature type="transmembrane region" description="Helical" evidence="6">
    <location>
        <begin position="132"/>
        <end position="154"/>
    </location>
</feature>
<feature type="transmembrane region" description="Helical" evidence="6">
    <location>
        <begin position="287"/>
        <end position="317"/>
    </location>
</feature>
<feature type="transmembrane region" description="Helical" evidence="6">
    <location>
        <begin position="56"/>
        <end position="86"/>
    </location>
</feature>
<feature type="transmembrane region" description="Helical" evidence="6">
    <location>
        <begin position="256"/>
        <end position="281"/>
    </location>
</feature>
<dbReference type="Proteomes" id="UP000031202">
    <property type="component" value="Unassembled WGS sequence"/>
</dbReference>
<protein>
    <submittedName>
        <fullName evidence="7">Ribonuclease BN</fullName>
    </submittedName>
</protein>
<comment type="caution">
    <text evidence="7">The sequence shown here is derived from an EMBL/GenBank/DDBJ whole genome shotgun (WGS) entry which is preliminary data.</text>
</comment>